<evidence type="ECO:0000313" key="8">
    <source>
        <dbReference type="EMBL" id="VVB06361.1"/>
    </source>
</evidence>
<feature type="region of interest" description="Disordered" evidence="5">
    <location>
        <begin position="122"/>
        <end position="192"/>
    </location>
</feature>
<evidence type="ECO:0000256" key="4">
    <source>
        <dbReference type="ARBA" id="ARBA00023180"/>
    </source>
</evidence>
<evidence type="ECO:0000256" key="5">
    <source>
        <dbReference type="SAM" id="MobiDB-lite"/>
    </source>
</evidence>
<dbReference type="InterPro" id="IPR039391">
    <property type="entry name" value="Phytocyanin-like"/>
</dbReference>
<organism evidence="8 9">
    <name type="scientific">Arabis nemorensis</name>
    <dbReference type="NCBI Taxonomy" id="586526"/>
    <lineage>
        <taxon>Eukaryota</taxon>
        <taxon>Viridiplantae</taxon>
        <taxon>Streptophyta</taxon>
        <taxon>Embryophyta</taxon>
        <taxon>Tracheophyta</taxon>
        <taxon>Spermatophyta</taxon>
        <taxon>Magnoliopsida</taxon>
        <taxon>eudicotyledons</taxon>
        <taxon>Gunneridae</taxon>
        <taxon>Pentapetalae</taxon>
        <taxon>rosids</taxon>
        <taxon>malvids</taxon>
        <taxon>Brassicales</taxon>
        <taxon>Brassicaceae</taxon>
        <taxon>Arabideae</taxon>
        <taxon>Arabis</taxon>
    </lineage>
</organism>
<dbReference type="GO" id="GO:0005886">
    <property type="term" value="C:plasma membrane"/>
    <property type="evidence" value="ECO:0007669"/>
    <property type="project" value="TreeGrafter"/>
</dbReference>
<keyword evidence="6" id="KW-0732">Signal</keyword>
<keyword evidence="1" id="KW-0449">Lipoprotein</keyword>
<dbReference type="GO" id="GO:0009055">
    <property type="term" value="F:electron transfer activity"/>
    <property type="evidence" value="ECO:0007669"/>
    <property type="project" value="InterPro"/>
</dbReference>
<dbReference type="PRINTS" id="PR01217">
    <property type="entry name" value="PRICHEXTENSN"/>
</dbReference>
<feature type="compositionally biased region" description="Pro residues" evidence="5">
    <location>
        <begin position="125"/>
        <end position="174"/>
    </location>
</feature>
<accession>A0A565BYE1</accession>
<dbReference type="EMBL" id="CABITT030000005">
    <property type="protein sequence ID" value="VVB06361.1"/>
    <property type="molecule type" value="Genomic_DNA"/>
</dbReference>
<dbReference type="CDD" id="cd04216">
    <property type="entry name" value="Phytocyanin"/>
    <property type="match status" value="1"/>
</dbReference>
<dbReference type="OrthoDB" id="686200at2759"/>
<feature type="signal peptide" evidence="6">
    <location>
        <begin position="1"/>
        <end position="21"/>
    </location>
</feature>
<dbReference type="SUPFAM" id="SSF49503">
    <property type="entry name" value="Cupredoxins"/>
    <property type="match status" value="1"/>
</dbReference>
<gene>
    <name evidence="8" type="ORF">ANE_LOCUS16805</name>
</gene>
<sequence length="213" mass="21606">MGSTVATTLLLLLTAVPAIFAVTFQVGDTAGWTTGVDYTTWVTGKTFRVGDTLEFQYGPSHSVSVVGKAGFDSCDGSGATQSFSDGDTKFDLTTVGTIHFLCPTPGHCLSGMKIAVSVLAAAPTPSTPSPPSSPRSPPPSPPSSTPSPPSSPKSPPSPPSSIPSPSKPPTPYASPPTESDSPLTPPPPPNAAFKGVMSYGVIGVTMVLMYGAI</sequence>
<dbReference type="Pfam" id="PF02298">
    <property type="entry name" value="Cu_bind_like"/>
    <property type="match status" value="1"/>
</dbReference>
<evidence type="ECO:0000256" key="1">
    <source>
        <dbReference type="ARBA" id="ARBA00022622"/>
    </source>
</evidence>
<feature type="domain" description="Phytocyanin" evidence="7">
    <location>
        <begin position="22"/>
        <end position="120"/>
    </location>
</feature>
<evidence type="ECO:0000256" key="6">
    <source>
        <dbReference type="SAM" id="SignalP"/>
    </source>
</evidence>
<name>A0A565BYE1_9BRAS</name>
<proteinExistence type="predicted"/>
<dbReference type="AlphaFoldDB" id="A0A565BYE1"/>
<dbReference type="PANTHER" id="PTHR33021:SF434">
    <property type="entry name" value="CUPREDOXIN SUPERFAMILY PROTEIN-RELATED"/>
    <property type="match status" value="1"/>
</dbReference>
<evidence type="ECO:0000259" key="7">
    <source>
        <dbReference type="PROSITE" id="PS51485"/>
    </source>
</evidence>
<evidence type="ECO:0000313" key="9">
    <source>
        <dbReference type="Proteomes" id="UP000489600"/>
    </source>
</evidence>
<dbReference type="PANTHER" id="PTHR33021">
    <property type="entry name" value="BLUE COPPER PROTEIN"/>
    <property type="match status" value="1"/>
</dbReference>
<dbReference type="PROSITE" id="PS51485">
    <property type="entry name" value="PHYTOCYANIN"/>
    <property type="match status" value="1"/>
</dbReference>
<keyword evidence="4" id="KW-0325">Glycoprotein</keyword>
<protein>
    <recommendedName>
        <fullName evidence="7">Phytocyanin domain-containing protein</fullName>
    </recommendedName>
</protein>
<evidence type="ECO:0000256" key="3">
    <source>
        <dbReference type="ARBA" id="ARBA00023008"/>
    </source>
</evidence>
<dbReference type="Gene3D" id="2.60.40.420">
    <property type="entry name" value="Cupredoxins - blue copper proteins"/>
    <property type="match status" value="1"/>
</dbReference>
<comment type="caution">
    <text evidence="8">The sequence shown here is derived from an EMBL/GenBank/DDBJ whole genome shotgun (WGS) entry which is preliminary data.</text>
</comment>
<dbReference type="InterPro" id="IPR008972">
    <property type="entry name" value="Cupredoxin"/>
</dbReference>
<feature type="chain" id="PRO_5021735282" description="Phytocyanin domain-containing protein" evidence="6">
    <location>
        <begin position="22"/>
        <end position="213"/>
    </location>
</feature>
<reference evidence="8" key="1">
    <citation type="submission" date="2019-07" db="EMBL/GenBank/DDBJ databases">
        <authorList>
            <person name="Dittberner H."/>
        </authorList>
    </citation>
    <scope>NUCLEOTIDE SEQUENCE [LARGE SCALE GENOMIC DNA]</scope>
</reference>
<keyword evidence="1" id="KW-0472">Membrane</keyword>
<dbReference type="FunFam" id="2.60.40.420:FF:000003">
    <property type="entry name" value="Blue copper"/>
    <property type="match status" value="1"/>
</dbReference>
<keyword evidence="1" id="KW-0336">GPI-anchor</keyword>
<keyword evidence="3" id="KW-0186">Copper</keyword>
<evidence type="ECO:0000256" key="2">
    <source>
        <dbReference type="ARBA" id="ARBA00022723"/>
    </source>
</evidence>
<keyword evidence="2" id="KW-0479">Metal-binding</keyword>
<dbReference type="InterPro" id="IPR003245">
    <property type="entry name" value="Phytocyanin_dom"/>
</dbReference>
<dbReference type="GO" id="GO:0098552">
    <property type="term" value="C:side of membrane"/>
    <property type="evidence" value="ECO:0007669"/>
    <property type="project" value="UniProtKB-KW"/>
</dbReference>
<dbReference type="GO" id="GO:0046872">
    <property type="term" value="F:metal ion binding"/>
    <property type="evidence" value="ECO:0007669"/>
    <property type="project" value="UniProtKB-KW"/>
</dbReference>
<dbReference type="Proteomes" id="UP000489600">
    <property type="component" value="Unassembled WGS sequence"/>
</dbReference>
<keyword evidence="9" id="KW-1185">Reference proteome</keyword>